<dbReference type="GeneID" id="41339436"/>
<evidence type="ECO:0000313" key="4">
    <source>
        <dbReference type="EMBL" id="TRX99265.1"/>
    </source>
</evidence>
<evidence type="ECO:0000313" key="5">
    <source>
        <dbReference type="Proteomes" id="UP000315938"/>
    </source>
</evidence>
<comment type="caution">
    <text evidence="4">The sequence shown here is derived from an EMBL/GenBank/DDBJ whole genome shotgun (WGS) entry which is preliminary data.</text>
</comment>
<evidence type="ECO:0000256" key="1">
    <source>
        <dbReference type="ARBA" id="ARBA00022729"/>
    </source>
</evidence>
<feature type="domain" description="PBP" evidence="3">
    <location>
        <begin position="188"/>
        <end position="307"/>
    </location>
</feature>
<sequence length="314" mass="33603">MKKTFSILSVIVLSVLLVACGPSNDGFNEDANIVVYTRDTTSGTRAGFMEGIGFKEASANDSVLVRGFVTQDNTQIFSSMQTDEYGIGYISLSTLNNQVKGLNFEGVKPTVANVLNDTYGLKRPFMYMTRASGDYASETVEQLVEAFVAFLGTTDASDIINNSGAIALPATQTWDDIKANHPVTNQDNSGVTVRFGGSDSIQKVAEALTNAFKPKAGNFIAEHDHTGSGDAFKRTWDPAVKDTSVGKDVGFSSRPFTASEIAGSDVEHTGQLAWDAIVAIVHKNNPVSNITAEQLKGIYNGTYKTWGAILTAQA</sequence>
<dbReference type="PANTHER" id="PTHR30570:SF1">
    <property type="entry name" value="PHOSPHATE-BINDING PROTEIN PSTS"/>
    <property type="match status" value="1"/>
</dbReference>
<dbReference type="OMA" id="GTCDIGM"/>
<protein>
    <recommendedName>
        <fullName evidence="3">PBP domain-containing protein</fullName>
    </recommendedName>
</protein>
<reference evidence="4 5" key="1">
    <citation type="submission" date="2019-07" db="EMBL/GenBank/DDBJ databases">
        <title>Genome sequence of Acholeplasma laidlawii strain with increased resistance to erythromycin.</title>
        <authorList>
            <person name="Medvedeva E.S."/>
            <person name="Baranova N.B."/>
            <person name="Siniagina M.N."/>
            <person name="Mouzykantov A."/>
            <person name="Chernova O.A."/>
            <person name="Chernov V.M."/>
        </authorList>
    </citation>
    <scope>NUCLEOTIDE SEQUENCE [LARGE SCALE GENOMIC DNA]</scope>
    <source>
        <strain evidence="4 5">PG8REry</strain>
    </source>
</reference>
<dbReference type="PANTHER" id="PTHR30570">
    <property type="entry name" value="PERIPLASMIC PHOSPHATE BINDING COMPONENT OF PHOSPHATE ABC TRANSPORTER"/>
    <property type="match status" value="1"/>
</dbReference>
<evidence type="ECO:0000256" key="2">
    <source>
        <dbReference type="SAM" id="SignalP"/>
    </source>
</evidence>
<dbReference type="PROSITE" id="PS51257">
    <property type="entry name" value="PROKAR_LIPOPROTEIN"/>
    <property type="match status" value="1"/>
</dbReference>
<dbReference type="RefSeq" id="WP_012243229.1">
    <property type="nucleotide sequence ID" value="NZ_JACAOE010000002.1"/>
</dbReference>
<feature type="signal peptide" evidence="2">
    <location>
        <begin position="1"/>
        <end position="25"/>
    </location>
</feature>
<gene>
    <name evidence="4" type="ORF">FNV44_06065</name>
</gene>
<dbReference type="Gene3D" id="3.40.190.10">
    <property type="entry name" value="Periplasmic binding protein-like II"/>
    <property type="match status" value="2"/>
</dbReference>
<dbReference type="Proteomes" id="UP000315938">
    <property type="component" value="Unassembled WGS sequence"/>
</dbReference>
<feature type="chain" id="PRO_5022796828" description="PBP domain-containing protein" evidence="2">
    <location>
        <begin position="26"/>
        <end position="314"/>
    </location>
</feature>
<keyword evidence="1 2" id="KW-0732">Signal</keyword>
<proteinExistence type="predicted"/>
<dbReference type="AlphaFoldDB" id="A0A553IGD2"/>
<dbReference type="InterPro" id="IPR050811">
    <property type="entry name" value="Phosphate_ABC_transporter"/>
</dbReference>
<dbReference type="Pfam" id="PF12849">
    <property type="entry name" value="PBP_like_2"/>
    <property type="match status" value="1"/>
</dbReference>
<organism evidence="4 5">
    <name type="scientific">Acholeplasma laidlawii</name>
    <dbReference type="NCBI Taxonomy" id="2148"/>
    <lineage>
        <taxon>Bacteria</taxon>
        <taxon>Bacillati</taxon>
        <taxon>Mycoplasmatota</taxon>
        <taxon>Mollicutes</taxon>
        <taxon>Acholeplasmatales</taxon>
        <taxon>Acholeplasmataceae</taxon>
        <taxon>Acholeplasma</taxon>
    </lineage>
</organism>
<name>A0A553IGD2_ACHLA</name>
<dbReference type="EMBL" id="VKID01000002">
    <property type="protein sequence ID" value="TRX99265.1"/>
    <property type="molecule type" value="Genomic_DNA"/>
</dbReference>
<accession>A0A553IGD2</accession>
<dbReference type="InterPro" id="IPR024370">
    <property type="entry name" value="PBP_domain"/>
</dbReference>
<evidence type="ECO:0000259" key="3">
    <source>
        <dbReference type="Pfam" id="PF12849"/>
    </source>
</evidence>
<dbReference type="SUPFAM" id="SSF53850">
    <property type="entry name" value="Periplasmic binding protein-like II"/>
    <property type="match status" value="2"/>
</dbReference>